<dbReference type="GO" id="GO:0046872">
    <property type="term" value="F:metal ion binding"/>
    <property type="evidence" value="ECO:0007669"/>
    <property type="project" value="InterPro"/>
</dbReference>
<keyword evidence="2" id="KW-1185">Reference proteome</keyword>
<evidence type="ECO:0000313" key="1">
    <source>
        <dbReference type="EMBL" id="SEP14107.1"/>
    </source>
</evidence>
<accession>A0A1H8VFX1</accession>
<dbReference type="EMBL" id="FODO01000055">
    <property type="protein sequence ID" value="SEP14107.1"/>
    <property type="molecule type" value="Genomic_DNA"/>
</dbReference>
<dbReference type="Gene3D" id="1.20.120.660">
    <property type="entry name" value="IL-4 antagonist (De novo design) like domain"/>
    <property type="match status" value="1"/>
</dbReference>
<name>A0A1H8VFX1_9PROT</name>
<dbReference type="RefSeq" id="WP_090322791.1">
    <property type="nucleotide sequence ID" value="NZ_FNOE01000056.1"/>
</dbReference>
<reference evidence="2" key="1">
    <citation type="submission" date="2016-10" db="EMBL/GenBank/DDBJ databases">
        <authorList>
            <person name="Varghese N."/>
            <person name="Submissions S."/>
        </authorList>
    </citation>
    <scope>NUCLEOTIDE SEQUENCE [LARGE SCALE GENOMIC DNA]</scope>
    <source>
        <strain evidence="2">Nm76</strain>
    </source>
</reference>
<gene>
    <name evidence="1" type="ORF">SAMN05216333_1553</name>
</gene>
<protein>
    <submittedName>
        <fullName evidence="1">Small metal-binding protein</fullName>
    </submittedName>
</protein>
<proteinExistence type="predicted"/>
<dbReference type="AlphaFoldDB" id="A0A1H8VFX1"/>
<dbReference type="Pfam" id="PF16785">
    <property type="entry name" value="SMBP"/>
    <property type="match status" value="1"/>
</dbReference>
<organism evidence="1 2">
    <name type="scientific">Nitrosomonas oligotropha</name>
    <dbReference type="NCBI Taxonomy" id="42354"/>
    <lineage>
        <taxon>Bacteria</taxon>
        <taxon>Pseudomonadati</taxon>
        <taxon>Pseudomonadota</taxon>
        <taxon>Betaproteobacteria</taxon>
        <taxon>Nitrosomonadales</taxon>
        <taxon>Nitrosomonadaceae</taxon>
        <taxon>Nitrosomonas</taxon>
    </lineage>
</organism>
<evidence type="ECO:0000313" key="2">
    <source>
        <dbReference type="Proteomes" id="UP000198814"/>
    </source>
</evidence>
<dbReference type="InterPro" id="IPR031877">
    <property type="entry name" value="SmbP"/>
</dbReference>
<dbReference type="Proteomes" id="UP000198814">
    <property type="component" value="Unassembled WGS sequence"/>
</dbReference>
<sequence length="39" mass="4200">MYDGIKCLNDAVKESDSGNTDAAKQAATDAVRHFKQATK</sequence>